<dbReference type="Proteomes" id="UP000886998">
    <property type="component" value="Unassembled WGS sequence"/>
</dbReference>
<gene>
    <name evidence="4" type="primary">P23-1</name>
    <name evidence="4" type="ORF">TNIN_292381</name>
</gene>
<dbReference type="GO" id="GO:0005829">
    <property type="term" value="C:cytosol"/>
    <property type="evidence" value="ECO:0007669"/>
    <property type="project" value="TreeGrafter"/>
</dbReference>
<dbReference type="SUPFAM" id="SSF49764">
    <property type="entry name" value="HSP20-like chaperones"/>
    <property type="match status" value="1"/>
</dbReference>
<dbReference type="EMBL" id="BMAV01014057">
    <property type="protein sequence ID" value="GFY62071.1"/>
    <property type="molecule type" value="Genomic_DNA"/>
</dbReference>
<dbReference type="PANTHER" id="PTHR22932:SF1">
    <property type="entry name" value="CO-CHAPERONE PROTEIN DAF-41"/>
    <property type="match status" value="1"/>
</dbReference>
<comment type="caution">
    <text evidence="4">The sequence shown here is derived from an EMBL/GenBank/DDBJ whole genome shotgun (WGS) entry which is preliminary data.</text>
</comment>
<dbReference type="GO" id="GO:0006457">
    <property type="term" value="P:protein folding"/>
    <property type="evidence" value="ECO:0007669"/>
    <property type="project" value="TreeGrafter"/>
</dbReference>
<reference evidence="4" key="1">
    <citation type="submission" date="2020-08" db="EMBL/GenBank/DDBJ databases">
        <title>Multicomponent nature underlies the extraordinary mechanical properties of spider dragline silk.</title>
        <authorList>
            <person name="Kono N."/>
            <person name="Nakamura H."/>
            <person name="Mori M."/>
            <person name="Yoshida Y."/>
            <person name="Ohtoshi R."/>
            <person name="Malay A.D."/>
            <person name="Moran D.A.P."/>
            <person name="Tomita M."/>
            <person name="Numata K."/>
            <person name="Arakawa K."/>
        </authorList>
    </citation>
    <scope>NUCLEOTIDE SEQUENCE</scope>
</reference>
<proteinExistence type="inferred from homology"/>
<dbReference type="CDD" id="cd06465">
    <property type="entry name" value="p23_hB-ind1_like"/>
    <property type="match status" value="1"/>
</dbReference>
<dbReference type="InterPro" id="IPR008978">
    <property type="entry name" value="HSP20-like_chaperone"/>
</dbReference>
<evidence type="ECO:0000259" key="3">
    <source>
        <dbReference type="PROSITE" id="PS51203"/>
    </source>
</evidence>
<dbReference type="PROSITE" id="PS51203">
    <property type="entry name" value="CS"/>
    <property type="match status" value="1"/>
</dbReference>
<keyword evidence="5" id="KW-1185">Reference proteome</keyword>
<dbReference type="FunFam" id="2.60.40.790:FF:000013">
    <property type="entry name" value="Very-long-chain (3R)-3-hydroxyacyl-CoA dehydratase"/>
    <property type="match status" value="1"/>
</dbReference>
<organism evidence="4 5">
    <name type="scientific">Trichonephila inaurata madagascariensis</name>
    <dbReference type="NCBI Taxonomy" id="2747483"/>
    <lineage>
        <taxon>Eukaryota</taxon>
        <taxon>Metazoa</taxon>
        <taxon>Ecdysozoa</taxon>
        <taxon>Arthropoda</taxon>
        <taxon>Chelicerata</taxon>
        <taxon>Arachnida</taxon>
        <taxon>Araneae</taxon>
        <taxon>Araneomorphae</taxon>
        <taxon>Entelegynae</taxon>
        <taxon>Araneoidea</taxon>
        <taxon>Nephilidae</taxon>
        <taxon>Trichonephila</taxon>
        <taxon>Trichonephila inaurata</taxon>
    </lineage>
</organism>
<feature type="domain" description="CS" evidence="3">
    <location>
        <begin position="8"/>
        <end position="96"/>
    </location>
</feature>
<dbReference type="Pfam" id="PF04969">
    <property type="entry name" value="CS"/>
    <property type="match status" value="1"/>
</dbReference>
<evidence type="ECO:0000256" key="2">
    <source>
        <dbReference type="SAM" id="MobiDB-lite"/>
    </source>
</evidence>
<feature type="region of interest" description="Disordered" evidence="2">
    <location>
        <begin position="131"/>
        <end position="157"/>
    </location>
</feature>
<dbReference type="GO" id="GO:0051879">
    <property type="term" value="F:Hsp90 protein binding"/>
    <property type="evidence" value="ECO:0007669"/>
    <property type="project" value="InterPro"/>
</dbReference>
<name>A0A8X6XZV6_9ARAC</name>
<dbReference type="InterPro" id="IPR007052">
    <property type="entry name" value="CS_dom"/>
</dbReference>
<dbReference type="Gene3D" id="2.60.40.790">
    <property type="match status" value="1"/>
</dbReference>
<dbReference type="AlphaFoldDB" id="A0A8X6XZV6"/>
<evidence type="ECO:0000313" key="5">
    <source>
        <dbReference type="Proteomes" id="UP000886998"/>
    </source>
</evidence>
<dbReference type="OrthoDB" id="1564555at2759"/>
<dbReference type="GO" id="GO:0005634">
    <property type="term" value="C:nucleus"/>
    <property type="evidence" value="ECO:0007669"/>
    <property type="project" value="TreeGrafter"/>
</dbReference>
<dbReference type="GO" id="GO:0051131">
    <property type="term" value="P:chaperone-mediated protein complex assembly"/>
    <property type="evidence" value="ECO:0007669"/>
    <property type="project" value="TreeGrafter"/>
</dbReference>
<dbReference type="PANTHER" id="PTHR22932">
    <property type="entry name" value="TELOMERASE-BINDING PROTEIN P23 HSP90 CO-CHAPERONE"/>
    <property type="match status" value="1"/>
</dbReference>
<feature type="compositionally biased region" description="Acidic residues" evidence="2">
    <location>
        <begin position="146"/>
        <end position="157"/>
    </location>
</feature>
<protein>
    <submittedName>
        <fullName evidence="4">Co-chaperone protein p23-1</fullName>
    </submittedName>
</protein>
<evidence type="ECO:0000256" key="1">
    <source>
        <dbReference type="ARBA" id="ARBA00025733"/>
    </source>
</evidence>
<evidence type="ECO:0000313" key="4">
    <source>
        <dbReference type="EMBL" id="GFY62071.1"/>
    </source>
</evidence>
<accession>A0A8X6XZV6</accession>
<comment type="similarity">
    <text evidence="1">Belongs to the p23/wos2 family.</text>
</comment>
<dbReference type="GO" id="GO:0051087">
    <property type="term" value="F:protein-folding chaperone binding"/>
    <property type="evidence" value="ECO:0007669"/>
    <property type="project" value="TreeGrafter"/>
</dbReference>
<dbReference type="InterPro" id="IPR045250">
    <property type="entry name" value="p23-like"/>
</dbReference>
<sequence>MSQEGVEKRYPAVAWAERKNLIHLTVFVTDCKKPEIKLETDKLFFKGKNGEGTTYEITLEFLKEINVDTSKYFVKDREITFVLMKSEPGPYWNRLLKENKKFHWLKIDFDKWKDEDDSDIDMNDESDFEEMMKQMSGLKSTSNDLNDLEDESDEEKE</sequence>